<reference evidence="4" key="2">
    <citation type="submission" date="2022-06" db="UniProtKB">
        <authorList>
            <consortium name="EnsemblMetazoa"/>
        </authorList>
    </citation>
    <scope>IDENTIFICATION</scope>
    <source>
        <strain evidence="4">DF5081</strain>
    </source>
</reference>
<feature type="compositionally biased region" description="Low complexity" evidence="2">
    <location>
        <begin position="268"/>
        <end position="283"/>
    </location>
</feature>
<keyword evidence="3" id="KW-0472">Membrane</keyword>
<evidence type="ECO:0000256" key="2">
    <source>
        <dbReference type="SAM" id="MobiDB-lite"/>
    </source>
</evidence>
<evidence type="ECO:0000256" key="1">
    <source>
        <dbReference type="ARBA" id="ARBA00022737"/>
    </source>
</evidence>
<keyword evidence="5" id="KW-1185">Reference proteome</keyword>
<feature type="compositionally biased region" description="Gly residues" evidence="2">
    <location>
        <begin position="288"/>
        <end position="297"/>
    </location>
</feature>
<dbReference type="EnsemblMetazoa" id="CJA07966.1">
    <property type="protein sequence ID" value="CJA07966.1"/>
    <property type="gene ID" value="WBGene00127170"/>
</dbReference>
<accession>A0A8R1HRM0</accession>
<feature type="region of interest" description="Disordered" evidence="2">
    <location>
        <begin position="257"/>
        <end position="378"/>
    </location>
</feature>
<proteinExistence type="predicted"/>
<protein>
    <recommendedName>
        <fullName evidence="6">Col_cuticle_N domain-containing protein</fullName>
    </recommendedName>
</protein>
<evidence type="ECO:0000313" key="5">
    <source>
        <dbReference type="Proteomes" id="UP000005237"/>
    </source>
</evidence>
<dbReference type="AlphaFoldDB" id="A0A8R1HRM0"/>
<keyword evidence="3" id="KW-1133">Transmembrane helix</keyword>
<dbReference type="Proteomes" id="UP000005237">
    <property type="component" value="Unassembled WGS sequence"/>
</dbReference>
<feature type="compositionally biased region" description="Low complexity" evidence="2">
    <location>
        <begin position="530"/>
        <end position="542"/>
    </location>
</feature>
<feature type="transmembrane region" description="Helical" evidence="3">
    <location>
        <begin position="7"/>
        <end position="29"/>
    </location>
</feature>
<evidence type="ECO:0000256" key="3">
    <source>
        <dbReference type="SAM" id="Phobius"/>
    </source>
</evidence>
<evidence type="ECO:0000313" key="4">
    <source>
        <dbReference type="EnsemblMetazoa" id="CJA07966.1"/>
    </source>
</evidence>
<feature type="region of interest" description="Disordered" evidence="2">
    <location>
        <begin position="505"/>
        <end position="544"/>
    </location>
</feature>
<dbReference type="PANTHER" id="PTHR24637">
    <property type="entry name" value="COLLAGEN"/>
    <property type="match status" value="1"/>
</dbReference>
<name>A0A8R1HRM0_CAEJA</name>
<feature type="compositionally biased region" description="Polar residues" evidence="2">
    <location>
        <begin position="334"/>
        <end position="347"/>
    </location>
</feature>
<feature type="region of interest" description="Disordered" evidence="2">
    <location>
        <begin position="167"/>
        <end position="239"/>
    </location>
</feature>
<sequence length="759" mass="79736">MTTENYVAVGVTLAVIAVGCQLLFLPFLFSEIDSICAEFDTEIREALGIFENSYENLAGIRPSSIRKRREAVAKNMVADHTSTGPADHPPHADAARTHHARLPLSGISGPASQFSAELRKLAREAALSTDSAFYDLNNAEEADYEEVDPPPSAQGAQVVTTVLPKANKRALSHSRGLHSGGATTPQPPASSSSSTNLPICPLDENRCPPGLAGQPGARGVSGQNGIDGNSGAPGIDAMDELTPSYPVFCTSCPAGPDGKPGVSGPTGKPGLAGAPGIPGPSGKNGQPGAPGGYGSPGKQGAMGSRGTQGGQGQDGVLLLNTKGPKGPPGKAGSDGQQGEDGTNNNTPGPVGELGAVGEHGLTGAPGLPGKRGETGEAGVKGVNSEECTCANLVKKAIEQAENSAYVAVAEAQLPPQPDAPTIQARSLPSEIRRTPQKASSLAAAGLPTLEQLRNNYEKQDKTVESFAQEDGAVKFAVAPSEVSISEEPAALEENVEHSAGVLAENESALLTPPENLSETQRGIESESSESDSSTSEVSSQTEEVVDLETLLTGSDSDNVETVTRRALLAPPRAILPQKTVENAAVALQPPPPKVHAAKFVVPKVNGESRRKSTITDGEVVQKIRSDGKSGKKRIVKVRRVRKERPPAFKVFSTGDHSVSLDEGDAPFLVEKEIARDSEKKVVNQSGREIRRAPKRLRRKPKQGQTEKKLRRVHLTPSKQLVDEHRQNSNILENIAKSLGLIEKRPEEVKPKMMNRVHVP</sequence>
<keyword evidence="1" id="KW-0677">Repeat</keyword>
<dbReference type="PANTHER" id="PTHR24637:SF362">
    <property type="entry name" value="COL_CUTICLE_N DOMAIN-CONTAINING PROTEIN"/>
    <property type="match status" value="1"/>
</dbReference>
<reference evidence="5" key="1">
    <citation type="submission" date="2010-08" db="EMBL/GenBank/DDBJ databases">
        <authorList>
            <consortium name="Caenorhabditis japonica Sequencing Consortium"/>
            <person name="Wilson R.K."/>
        </authorList>
    </citation>
    <scope>NUCLEOTIDE SEQUENCE [LARGE SCALE GENOMIC DNA]</scope>
    <source>
        <strain evidence="5">DF5081</strain>
    </source>
</reference>
<evidence type="ECO:0008006" key="6">
    <source>
        <dbReference type="Google" id="ProtNLM"/>
    </source>
</evidence>
<feature type="compositionally biased region" description="Basic residues" evidence="2">
    <location>
        <begin position="167"/>
        <end position="176"/>
    </location>
</feature>
<organism evidence="4 5">
    <name type="scientific">Caenorhabditis japonica</name>
    <dbReference type="NCBI Taxonomy" id="281687"/>
    <lineage>
        <taxon>Eukaryota</taxon>
        <taxon>Metazoa</taxon>
        <taxon>Ecdysozoa</taxon>
        <taxon>Nematoda</taxon>
        <taxon>Chromadorea</taxon>
        <taxon>Rhabditida</taxon>
        <taxon>Rhabditina</taxon>
        <taxon>Rhabditomorpha</taxon>
        <taxon>Rhabditoidea</taxon>
        <taxon>Rhabditidae</taxon>
        <taxon>Peloderinae</taxon>
        <taxon>Caenorhabditis</taxon>
    </lineage>
</organism>
<keyword evidence="3" id="KW-0812">Transmembrane</keyword>